<evidence type="ECO:0000313" key="3">
    <source>
        <dbReference type="Proteomes" id="UP001223547"/>
    </source>
</evidence>
<name>A0ABT7HBU2_9GAMM</name>
<proteinExistence type="predicted"/>
<evidence type="ECO:0000256" key="1">
    <source>
        <dbReference type="SAM" id="Phobius"/>
    </source>
</evidence>
<sequence>MVWFKAFIAGFLATLVFHQGMFMLFYLGGVVPMAPFNLTPVPPLGVPSVLSLAFFGGLWGLVLWLILGRLAGSKFWLGHVLVGAIGPTAVAMLVVFPLKGLDVSAQTWIGGLILNGFWGLGVATFLRLMGARAPRAAA</sequence>
<feature type="transmembrane region" description="Helical" evidence="1">
    <location>
        <begin position="108"/>
        <end position="126"/>
    </location>
</feature>
<accession>A0ABT7HBU2</accession>
<organism evidence="2 3">
    <name type="scientific">Marinobacter albus</name>
    <dbReference type="NCBI Taxonomy" id="3030833"/>
    <lineage>
        <taxon>Bacteria</taxon>
        <taxon>Pseudomonadati</taxon>
        <taxon>Pseudomonadota</taxon>
        <taxon>Gammaproteobacteria</taxon>
        <taxon>Pseudomonadales</taxon>
        <taxon>Marinobacteraceae</taxon>
        <taxon>Marinobacter</taxon>
    </lineage>
</organism>
<keyword evidence="3" id="KW-1185">Reference proteome</keyword>
<feature type="transmembrane region" description="Helical" evidence="1">
    <location>
        <begin position="48"/>
        <end position="68"/>
    </location>
</feature>
<dbReference type="EMBL" id="JASSQD010000001">
    <property type="protein sequence ID" value="MDK9557833.1"/>
    <property type="molecule type" value="Genomic_DNA"/>
</dbReference>
<comment type="caution">
    <text evidence="2">The sequence shown here is derived from an EMBL/GenBank/DDBJ whole genome shotgun (WGS) entry which is preliminary data.</text>
</comment>
<evidence type="ECO:0008006" key="4">
    <source>
        <dbReference type="Google" id="ProtNLM"/>
    </source>
</evidence>
<keyword evidence="1" id="KW-1133">Transmembrane helix</keyword>
<feature type="transmembrane region" description="Helical" evidence="1">
    <location>
        <begin position="75"/>
        <end position="96"/>
    </location>
</feature>
<gene>
    <name evidence="2" type="ORF">QQF73_09380</name>
</gene>
<dbReference type="RefSeq" id="WP_219865726.1">
    <property type="nucleotide sequence ID" value="NZ_JASSQD010000001.1"/>
</dbReference>
<protein>
    <recommendedName>
        <fullName evidence="4">DUF4175 domain-containing protein</fullName>
    </recommendedName>
</protein>
<dbReference type="Proteomes" id="UP001223547">
    <property type="component" value="Unassembled WGS sequence"/>
</dbReference>
<keyword evidence="1" id="KW-0812">Transmembrane</keyword>
<keyword evidence="1" id="KW-0472">Membrane</keyword>
<evidence type="ECO:0000313" key="2">
    <source>
        <dbReference type="EMBL" id="MDK9557833.1"/>
    </source>
</evidence>
<reference evidence="2 3" key="1">
    <citation type="submission" date="2023-05" db="EMBL/GenBank/DDBJ databases">
        <title>Marinobacter albus sp. nov., a marine bacterium isolated from sand in a coastal intertidal zone of huludao.</title>
        <authorList>
            <person name="Deng T."/>
        </authorList>
    </citation>
    <scope>NUCLEOTIDE SEQUENCE [LARGE SCALE GENOMIC DNA]</scope>
    <source>
        <strain evidence="2 3">M216</strain>
    </source>
</reference>
<feature type="transmembrane region" description="Helical" evidence="1">
    <location>
        <begin position="7"/>
        <end position="28"/>
    </location>
</feature>